<evidence type="ECO:0000313" key="2">
    <source>
        <dbReference type="EMBL" id="PFC76387.1"/>
    </source>
</evidence>
<evidence type="ECO:0000259" key="1">
    <source>
        <dbReference type="Pfam" id="PF00144"/>
    </source>
</evidence>
<feature type="domain" description="Beta-lactamase-related" evidence="1">
    <location>
        <begin position="108"/>
        <end position="395"/>
    </location>
</feature>
<keyword evidence="2" id="KW-0378">Hydrolase</keyword>
<proteinExistence type="predicted"/>
<reference evidence="2 3" key="1">
    <citation type="submission" date="2017-09" db="EMBL/GenBank/DDBJ databases">
        <title>Large-scale bioinformatics analysis of Bacillus genomes uncovers conserved roles of natural products in bacterial physiology.</title>
        <authorList>
            <consortium name="Agbiome Team Llc"/>
            <person name="Bleich R.M."/>
            <person name="Grubbs K.J."/>
            <person name="Santa Maria K.C."/>
            <person name="Allen S.E."/>
            <person name="Farag S."/>
            <person name="Shank E.A."/>
            <person name="Bowers A."/>
        </authorList>
    </citation>
    <scope>NUCLEOTIDE SEQUENCE [LARGE SCALE GENOMIC DNA]</scope>
    <source>
        <strain evidence="2 3">AFS025165</strain>
    </source>
</reference>
<dbReference type="Proteomes" id="UP000220226">
    <property type="component" value="Unassembled WGS sequence"/>
</dbReference>
<dbReference type="GO" id="GO:0016787">
    <property type="term" value="F:hydrolase activity"/>
    <property type="evidence" value="ECO:0007669"/>
    <property type="project" value="UniProtKB-KW"/>
</dbReference>
<dbReference type="InterPro" id="IPR001466">
    <property type="entry name" value="Beta-lactam-related"/>
</dbReference>
<accession>A0A2B4DPI8</accession>
<dbReference type="AlphaFoldDB" id="A0A2B4DPI8"/>
<name>A0A2B4DPI8_BACCE</name>
<dbReference type="EMBL" id="NTQT01000008">
    <property type="protein sequence ID" value="PFC76387.1"/>
    <property type="molecule type" value="Genomic_DNA"/>
</dbReference>
<dbReference type="Pfam" id="PF00144">
    <property type="entry name" value="Beta-lactamase"/>
    <property type="match status" value="1"/>
</dbReference>
<protein>
    <submittedName>
        <fullName evidence="2">6-aminohexanoate hydrolase</fullName>
    </submittedName>
</protein>
<comment type="caution">
    <text evidence="2">The sequence shown here is derived from an EMBL/GenBank/DDBJ whole genome shotgun (WGS) entry which is preliminary data.</text>
</comment>
<dbReference type="PANTHER" id="PTHR43283">
    <property type="entry name" value="BETA-LACTAMASE-RELATED"/>
    <property type="match status" value="1"/>
</dbReference>
<dbReference type="InterPro" id="IPR012338">
    <property type="entry name" value="Beta-lactam/transpept-like"/>
</dbReference>
<dbReference type="InterPro" id="IPR050789">
    <property type="entry name" value="Diverse_Enzym_Activities"/>
</dbReference>
<organism evidence="2 3">
    <name type="scientific">Bacillus cereus</name>
    <dbReference type="NCBI Taxonomy" id="1396"/>
    <lineage>
        <taxon>Bacteria</taxon>
        <taxon>Bacillati</taxon>
        <taxon>Bacillota</taxon>
        <taxon>Bacilli</taxon>
        <taxon>Bacillales</taxon>
        <taxon>Bacillaceae</taxon>
        <taxon>Bacillus</taxon>
        <taxon>Bacillus cereus group</taxon>
    </lineage>
</organism>
<gene>
    <name evidence="2" type="ORF">CN290_06470</name>
</gene>
<dbReference type="Gene3D" id="3.40.710.10">
    <property type="entry name" value="DD-peptidase/beta-lactamase superfamily"/>
    <property type="match status" value="1"/>
</dbReference>
<dbReference type="PANTHER" id="PTHR43283:SF7">
    <property type="entry name" value="BETA-LACTAMASE-RELATED DOMAIN-CONTAINING PROTEIN"/>
    <property type="match status" value="1"/>
</dbReference>
<dbReference type="RefSeq" id="WP_097951819.1">
    <property type="nucleotide sequence ID" value="NZ_NTQA01000002.1"/>
</dbReference>
<dbReference type="FunFam" id="3.40.710.10:FF:000079">
    <property type="entry name" value="6-aminohexanoate-dimer hydrolase"/>
    <property type="match status" value="1"/>
</dbReference>
<evidence type="ECO:0000313" key="3">
    <source>
        <dbReference type="Proteomes" id="UP000220226"/>
    </source>
</evidence>
<sequence length="419" mass="47460">MKLKKSPLLLLIITFIFVITGLGFTYFKHNKTIPSKNNVTKKNWLDDPYLRWSYTHMKEFTLINEVNNNPNQISHFRTALQNLDDFAVERRFGNTTPLKKLLDDNKTDAFVVVHNGQLVYERYFNGYKENEPHGMASLAKVFTGAIIQSLAEENRIDLEKTADTYIKELKNTPFGKASLQQLMDMQVSAEYPTHGYEHPALENQDAQLYLASNILPRGKNYDGPMKIYDMLREAEETAPPGSDFSYDNGSAETLAWVIRTITGKSLAENVSERIWSQIGMEENAYYVTDETKVEQASAGLNATARDMARFGQLLLNNGEYNGKQILPSSITEDIKNVQEGELAVGPGASISYHNQWWIPHNEQGAFEVLGSYGQTLYIDPKANMVIVHFSSNATPSNEIHSVYSNMYVDIAHHLEKLPQ</sequence>
<dbReference type="SUPFAM" id="SSF56601">
    <property type="entry name" value="beta-lactamase/transpeptidase-like"/>
    <property type="match status" value="1"/>
</dbReference>